<proteinExistence type="predicted"/>
<sequence>MERRRAAVVPRRELAPGQASRRTGVVEGPRERLAVEVADELDDDGRPGGVEREQVGFVGTGPRGDREDLLAQQPVDVALHDGMGRGADTRFTGDLGPTGLDEEGPLGVDLEQWHATQLLVRITTPAAGSRAQPRPVG</sequence>
<gene>
    <name evidence="2" type="ORF">GCM10009809_27160</name>
</gene>
<evidence type="ECO:0000313" key="3">
    <source>
        <dbReference type="Proteomes" id="UP001501138"/>
    </source>
</evidence>
<organism evidence="2 3">
    <name type="scientific">Isoptericola hypogeus</name>
    <dbReference type="NCBI Taxonomy" id="300179"/>
    <lineage>
        <taxon>Bacteria</taxon>
        <taxon>Bacillati</taxon>
        <taxon>Actinomycetota</taxon>
        <taxon>Actinomycetes</taxon>
        <taxon>Micrococcales</taxon>
        <taxon>Promicromonosporaceae</taxon>
        <taxon>Isoptericola</taxon>
    </lineage>
</organism>
<name>A0ABN2JKD8_9MICO</name>
<feature type="compositionally biased region" description="Basic and acidic residues" evidence="1">
    <location>
        <begin position="44"/>
        <end position="54"/>
    </location>
</feature>
<dbReference type="EMBL" id="BAAAPM010000005">
    <property type="protein sequence ID" value="GAA1730197.1"/>
    <property type="molecule type" value="Genomic_DNA"/>
</dbReference>
<feature type="region of interest" description="Disordered" evidence="1">
    <location>
        <begin position="1"/>
        <end position="28"/>
    </location>
</feature>
<feature type="region of interest" description="Disordered" evidence="1">
    <location>
        <begin position="40"/>
        <end position="67"/>
    </location>
</feature>
<dbReference type="Proteomes" id="UP001501138">
    <property type="component" value="Unassembled WGS sequence"/>
</dbReference>
<evidence type="ECO:0000256" key="1">
    <source>
        <dbReference type="SAM" id="MobiDB-lite"/>
    </source>
</evidence>
<keyword evidence="3" id="KW-1185">Reference proteome</keyword>
<accession>A0ABN2JKD8</accession>
<feature type="compositionally biased region" description="Basic and acidic residues" evidence="1">
    <location>
        <begin position="1"/>
        <end position="14"/>
    </location>
</feature>
<evidence type="ECO:0000313" key="2">
    <source>
        <dbReference type="EMBL" id="GAA1730197.1"/>
    </source>
</evidence>
<feature type="region of interest" description="Disordered" evidence="1">
    <location>
        <begin position="79"/>
        <end position="105"/>
    </location>
</feature>
<protein>
    <submittedName>
        <fullName evidence="2">Uncharacterized protein</fullName>
    </submittedName>
</protein>
<comment type="caution">
    <text evidence="2">The sequence shown here is derived from an EMBL/GenBank/DDBJ whole genome shotgun (WGS) entry which is preliminary data.</text>
</comment>
<reference evidence="2 3" key="1">
    <citation type="journal article" date="2019" name="Int. J. Syst. Evol. Microbiol.">
        <title>The Global Catalogue of Microorganisms (GCM) 10K type strain sequencing project: providing services to taxonomists for standard genome sequencing and annotation.</title>
        <authorList>
            <consortium name="The Broad Institute Genomics Platform"/>
            <consortium name="The Broad Institute Genome Sequencing Center for Infectious Disease"/>
            <person name="Wu L."/>
            <person name="Ma J."/>
        </authorList>
    </citation>
    <scope>NUCLEOTIDE SEQUENCE [LARGE SCALE GENOMIC DNA]</scope>
    <source>
        <strain evidence="2 3">JCM 15589</strain>
    </source>
</reference>